<organism evidence="1 4">
    <name type="scientific">Rhizobium etli</name>
    <dbReference type="NCBI Taxonomy" id="29449"/>
    <lineage>
        <taxon>Bacteria</taxon>
        <taxon>Pseudomonadati</taxon>
        <taxon>Pseudomonadota</taxon>
        <taxon>Alphaproteobacteria</taxon>
        <taxon>Hyphomicrobiales</taxon>
        <taxon>Rhizobiaceae</taxon>
        <taxon>Rhizobium/Agrobacterium group</taxon>
        <taxon>Rhizobium</taxon>
    </lineage>
</organism>
<dbReference type="Proteomes" id="UP000523431">
    <property type="component" value="Unassembled WGS sequence"/>
</dbReference>
<comment type="caution">
    <text evidence="1">The sequence shown here is derived from an EMBL/GenBank/DDBJ whole genome shotgun (WGS) entry which is preliminary data.</text>
</comment>
<accession>A0A7W6VH66</accession>
<name>A0A7W6VH66_RHIET</name>
<dbReference type="RefSeq" id="WP_125461997.1">
    <property type="nucleotide sequence ID" value="NZ_JACIHU010000018.1"/>
</dbReference>
<evidence type="ECO:0000313" key="2">
    <source>
        <dbReference type="EMBL" id="MBB4539042.1"/>
    </source>
</evidence>
<evidence type="ECO:0000313" key="3">
    <source>
        <dbReference type="Proteomes" id="UP000523431"/>
    </source>
</evidence>
<evidence type="ECO:0000313" key="4">
    <source>
        <dbReference type="Proteomes" id="UP000557344"/>
    </source>
</evidence>
<dbReference type="EMBL" id="JACIHU010000018">
    <property type="protein sequence ID" value="MBB4483214.1"/>
    <property type="molecule type" value="Genomic_DNA"/>
</dbReference>
<proteinExistence type="predicted"/>
<protein>
    <submittedName>
        <fullName evidence="1">Uncharacterized protein</fullName>
    </submittedName>
</protein>
<sequence length="240" mass="27639">MFWKKKKAQVVEKRQETPVLKVEPKSKQEELEDAAKKLAASLRSYADASYAAHQPPPDQELKAAHRKVEIARKVVSEGRIAYALGRCLPEHMAHWHAWSQRDDFMKWVGFDASNIKSSRTQEEIGVRRIEVTTNHFTFKDRPYCLVFQDEGLSSAPGDPYYTGEVHFFAGDLCVAKFDVTKDLMKDYSEWHFSDVKGLKVGDWMQDVLDMAAQIDMHRQRSMNQFIDDRARKAADEIDLG</sequence>
<evidence type="ECO:0000313" key="1">
    <source>
        <dbReference type="EMBL" id="MBB4483214.1"/>
    </source>
</evidence>
<dbReference type="AlphaFoldDB" id="A0A7W6VH66"/>
<reference evidence="3 4" key="1">
    <citation type="submission" date="2020-08" db="EMBL/GenBank/DDBJ databases">
        <title>Genomic Encyclopedia of Type Strains, Phase IV (KMG-V): Genome sequencing to study the core and pangenomes of soil and plant-associated prokaryotes.</title>
        <authorList>
            <person name="Whitman W."/>
        </authorList>
    </citation>
    <scope>NUCLEOTIDE SEQUENCE [LARGE SCALE GENOMIC DNA]</scope>
    <source>
        <strain evidence="1 4">SEMIA 471</strain>
        <strain evidence="2 3">SEMIA 489</strain>
    </source>
</reference>
<dbReference type="EMBL" id="JACIID010000018">
    <property type="protein sequence ID" value="MBB4539042.1"/>
    <property type="molecule type" value="Genomic_DNA"/>
</dbReference>
<gene>
    <name evidence="1" type="ORF">GGE46_005835</name>
    <name evidence="2" type="ORF">GGE57_005831</name>
</gene>
<dbReference type="Proteomes" id="UP000557344">
    <property type="component" value="Unassembled WGS sequence"/>
</dbReference>